<dbReference type="SUPFAM" id="SSF57959">
    <property type="entry name" value="Leucine zipper domain"/>
    <property type="match status" value="1"/>
</dbReference>
<evidence type="ECO:0000256" key="2">
    <source>
        <dbReference type="SAM" id="MobiDB-lite"/>
    </source>
</evidence>
<feature type="region of interest" description="Disordered" evidence="2">
    <location>
        <begin position="1"/>
        <end position="45"/>
    </location>
</feature>
<name>A0A8J4BI37_9CHLO</name>
<proteinExistence type="predicted"/>
<dbReference type="GO" id="GO:0003700">
    <property type="term" value="F:DNA-binding transcription factor activity"/>
    <property type="evidence" value="ECO:0007669"/>
    <property type="project" value="InterPro"/>
</dbReference>
<dbReference type="SMART" id="SM00338">
    <property type="entry name" value="BRLZ"/>
    <property type="match status" value="1"/>
</dbReference>
<comment type="caution">
    <text evidence="4">The sequence shown here is derived from an EMBL/GenBank/DDBJ whole genome shotgun (WGS) entry which is preliminary data.</text>
</comment>
<keyword evidence="1" id="KW-0175">Coiled coil</keyword>
<organism evidence="4 5">
    <name type="scientific">Volvox africanus</name>
    <dbReference type="NCBI Taxonomy" id="51714"/>
    <lineage>
        <taxon>Eukaryota</taxon>
        <taxon>Viridiplantae</taxon>
        <taxon>Chlorophyta</taxon>
        <taxon>core chlorophytes</taxon>
        <taxon>Chlorophyceae</taxon>
        <taxon>CS clade</taxon>
        <taxon>Chlamydomonadales</taxon>
        <taxon>Volvocaceae</taxon>
        <taxon>Volvox</taxon>
    </lineage>
</organism>
<feature type="compositionally biased region" description="Low complexity" evidence="2">
    <location>
        <begin position="572"/>
        <end position="591"/>
    </location>
</feature>
<gene>
    <name evidence="4" type="ORF">Vafri_16215</name>
</gene>
<sequence>MKMVGSPGEIGQAFAMSEVASAEAHQDDHSSDDEPETELEALQHLPPEERRKALRRLRNRESARRVRARRLAEMSQMGSTLQNLQDENAALKAHVNKLQSHIQSMTLKVYEVTAKYESAVAENAKLRTELLRGRRPSAPGDSNFLSATAAAAANGSNSAPLNQLSPFISPMELTSRGQVQGLSPGHMQLRSSSPMDLQHQRQAVEEVVMLLKEHKRRNQGVGPDRSGGSEMGSNAGGNNNVHSPNSDTAPTGPVGVPQVSGLGASALGTNNSSNNNVLPYNIGNMSRFKEETDVMGVCGLGSDNRAGAVGIGRSGFSEICVGSIQHPHQHPHQHQHQQLMVHLAGGGGEVMGGGARLCTSMCLSNTANVGQPTPMQTLPQPQPLSRMLPAAQPTGPVSSGPMSSGPLMKLHLPLTCEQPQGSQTLVQSHSLMQLPAYNYQQVSLVGQQQQMQSSVGIGVCVGGGYGGNGGDVGQQTVSSMLPYGSMSSLSLSAPFYSAVSSLPGASAVGGGGAHLSFTGHSSGPNALVSGACGLEGGLVATGFGCGQNRSASWAQDRGTSATSAQNVVTVHPGWQANGPAPGAGAASGLGLPLRPDDLTDDLLMSLDEYTPEDL</sequence>
<feature type="region of interest" description="Disordered" evidence="2">
    <location>
        <begin position="571"/>
        <end position="591"/>
    </location>
</feature>
<evidence type="ECO:0000313" key="5">
    <source>
        <dbReference type="Proteomes" id="UP000747399"/>
    </source>
</evidence>
<dbReference type="AlphaFoldDB" id="A0A8J4BI37"/>
<dbReference type="InterPro" id="IPR004827">
    <property type="entry name" value="bZIP"/>
</dbReference>
<dbReference type="EMBL" id="BNCO01000048">
    <property type="protein sequence ID" value="GIL61977.1"/>
    <property type="molecule type" value="Genomic_DNA"/>
</dbReference>
<feature type="compositionally biased region" description="Polar residues" evidence="2">
    <location>
        <begin position="236"/>
        <end position="249"/>
    </location>
</feature>
<feature type="domain" description="BZIP" evidence="3">
    <location>
        <begin position="49"/>
        <end position="112"/>
    </location>
</feature>
<evidence type="ECO:0000259" key="3">
    <source>
        <dbReference type="PROSITE" id="PS50217"/>
    </source>
</evidence>
<keyword evidence="5" id="KW-1185">Reference proteome</keyword>
<evidence type="ECO:0000256" key="1">
    <source>
        <dbReference type="SAM" id="Coils"/>
    </source>
</evidence>
<dbReference type="InterPro" id="IPR046347">
    <property type="entry name" value="bZIP_sf"/>
</dbReference>
<feature type="region of interest" description="Disordered" evidence="2">
    <location>
        <begin position="216"/>
        <end position="276"/>
    </location>
</feature>
<dbReference type="PROSITE" id="PS50217">
    <property type="entry name" value="BZIP"/>
    <property type="match status" value="1"/>
</dbReference>
<accession>A0A8J4BI37</accession>
<dbReference type="Gene3D" id="1.20.5.170">
    <property type="match status" value="1"/>
</dbReference>
<protein>
    <recommendedName>
        <fullName evidence="3">BZIP domain-containing protein</fullName>
    </recommendedName>
</protein>
<feature type="coiled-coil region" evidence="1">
    <location>
        <begin position="74"/>
        <end position="101"/>
    </location>
</feature>
<feature type="compositionally biased region" description="Acidic residues" evidence="2">
    <location>
        <begin position="30"/>
        <end position="39"/>
    </location>
</feature>
<dbReference type="Proteomes" id="UP000747399">
    <property type="component" value="Unassembled WGS sequence"/>
</dbReference>
<dbReference type="Pfam" id="PF00170">
    <property type="entry name" value="bZIP_1"/>
    <property type="match status" value="1"/>
</dbReference>
<reference evidence="4" key="1">
    <citation type="journal article" date="2021" name="Proc. Natl. Acad. Sci. U.S.A.">
        <title>Three genomes in the algal genus Volvox reveal the fate of a haploid sex-determining region after a transition to homothallism.</title>
        <authorList>
            <person name="Yamamoto K."/>
            <person name="Hamaji T."/>
            <person name="Kawai-Toyooka H."/>
            <person name="Matsuzaki R."/>
            <person name="Takahashi F."/>
            <person name="Nishimura Y."/>
            <person name="Kawachi M."/>
            <person name="Noguchi H."/>
            <person name="Minakuchi Y."/>
            <person name="Umen J.G."/>
            <person name="Toyoda A."/>
            <person name="Nozaki H."/>
        </authorList>
    </citation>
    <scope>NUCLEOTIDE SEQUENCE</scope>
    <source>
        <strain evidence="4">NIES-3780</strain>
    </source>
</reference>
<evidence type="ECO:0000313" key="4">
    <source>
        <dbReference type="EMBL" id="GIL61977.1"/>
    </source>
</evidence>
<dbReference type="PROSITE" id="PS00036">
    <property type="entry name" value="BZIP_BASIC"/>
    <property type="match status" value="1"/>
</dbReference>